<dbReference type="NCBIfam" id="TIGR04183">
    <property type="entry name" value="Por_Secre_tail"/>
    <property type="match status" value="1"/>
</dbReference>
<name>A0ABW3K1Z7_9BACT</name>
<evidence type="ECO:0000313" key="3">
    <source>
        <dbReference type="Proteomes" id="UP001597112"/>
    </source>
</evidence>
<dbReference type="Pfam" id="PF18962">
    <property type="entry name" value="Por_Secre_tail"/>
    <property type="match status" value="1"/>
</dbReference>
<reference evidence="3" key="1">
    <citation type="journal article" date="2019" name="Int. J. Syst. Evol. Microbiol.">
        <title>The Global Catalogue of Microorganisms (GCM) 10K type strain sequencing project: providing services to taxonomists for standard genome sequencing and annotation.</title>
        <authorList>
            <consortium name="The Broad Institute Genomics Platform"/>
            <consortium name="The Broad Institute Genome Sequencing Center for Infectious Disease"/>
            <person name="Wu L."/>
            <person name="Ma J."/>
        </authorList>
    </citation>
    <scope>NUCLEOTIDE SEQUENCE [LARGE SCALE GENOMIC DNA]</scope>
    <source>
        <strain evidence="3">CCUG 58938</strain>
    </source>
</reference>
<evidence type="ECO:0000313" key="2">
    <source>
        <dbReference type="EMBL" id="MFD1000270.1"/>
    </source>
</evidence>
<organism evidence="2 3">
    <name type="scientific">Ohtaekwangia kribbensis</name>
    <dbReference type="NCBI Taxonomy" id="688913"/>
    <lineage>
        <taxon>Bacteria</taxon>
        <taxon>Pseudomonadati</taxon>
        <taxon>Bacteroidota</taxon>
        <taxon>Cytophagia</taxon>
        <taxon>Cytophagales</taxon>
        <taxon>Fulvivirgaceae</taxon>
        <taxon>Ohtaekwangia</taxon>
    </lineage>
</organism>
<dbReference type="EMBL" id="JBHTKA010000004">
    <property type="protein sequence ID" value="MFD1000270.1"/>
    <property type="molecule type" value="Genomic_DNA"/>
</dbReference>
<evidence type="ECO:0000259" key="1">
    <source>
        <dbReference type="Pfam" id="PF18962"/>
    </source>
</evidence>
<proteinExistence type="predicted"/>
<sequence>MENISRILFFYLLVLSININAQTLSYIGTPKGSAVTAYIVPEMSNADRAYWDSYFASPNRTQFITSNGYSSSQTFNCHGYAWSIAEGGPTRWIGYYVTTDEDIYMTDGSYIQVCSETYPGKVSWGSGDHTAITTPTAGRYKSKWNKYPLMEHAWNDTPYGTTNLKYYVATKISASNSFICGNTTYSVPYFAGGTYTWTKSSNISLNTTSGNSVVATANWNGPGWVEVVITSPCSSTSVTTRLNVSVGPTIGAVNIPQNTFYGGYANVYAEVPQVAGAGYYDYEWYLDGSFQQMSAYNHEFTFYGCGSHYVGVRAYTASCGWTDMSYAYFYVNCSGLYNVGIYPNTANDYIVISIENTGTEKQISSPTETSISLNYDVSLYDNQGQLRRSASLKEGAVQLSTANLPEGEYYIHVAQGKELFTKRIIIKH</sequence>
<feature type="domain" description="Secretion system C-terminal sorting" evidence="1">
    <location>
        <begin position="341"/>
        <end position="426"/>
    </location>
</feature>
<dbReference type="InterPro" id="IPR026444">
    <property type="entry name" value="Secre_tail"/>
</dbReference>
<dbReference type="Proteomes" id="UP001597112">
    <property type="component" value="Unassembled WGS sequence"/>
</dbReference>
<keyword evidence="3" id="KW-1185">Reference proteome</keyword>
<gene>
    <name evidence="2" type="ORF">ACFQ21_13185</name>
</gene>
<protein>
    <submittedName>
        <fullName evidence="2">T9SS type A sorting domain-containing protein</fullName>
    </submittedName>
</protein>
<accession>A0ABW3K1Z7</accession>
<comment type="caution">
    <text evidence="2">The sequence shown here is derived from an EMBL/GenBank/DDBJ whole genome shotgun (WGS) entry which is preliminary data.</text>
</comment>
<dbReference type="RefSeq" id="WP_377579673.1">
    <property type="nucleotide sequence ID" value="NZ_JBHTKA010000004.1"/>
</dbReference>